<dbReference type="Proteomes" id="UP000305222">
    <property type="component" value="Unassembled WGS sequence"/>
</dbReference>
<feature type="non-terminal residue" evidence="2">
    <location>
        <position position="134"/>
    </location>
</feature>
<dbReference type="AlphaFoldDB" id="A0A4U3BDU3"/>
<evidence type="ECO:0000313" key="2">
    <source>
        <dbReference type="EMBL" id="TKI99727.1"/>
    </source>
</evidence>
<dbReference type="EMBL" id="SZON01000003">
    <property type="protein sequence ID" value="TKI99727.1"/>
    <property type="molecule type" value="Genomic_DNA"/>
</dbReference>
<comment type="caution">
    <text evidence="2">The sequence shown here is derived from an EMBL/GenBank/DDBJ whole genome shotgun (WGS) entry which is preliminary data.</text>
</comment>
<evidence type="ECO:0000256" key="1">
    <source>
        <dbReference type="SAM" id="Coils"/>
    </source>
</evidence>
<evidence type="ECO:0000313" key="3">
    <source>
        <dbReference type="Proteomes" id="UP000305222"/>
    </source>
</evidence>
<feature type="coiled-coil region" evidence="1">
    <location>
        <begin position="52"/>
        <end position="79"/>
    </location>
</feature>
<accession>A0A4U3BDU3</accession>
<name>A0A4U3BDU3_9BACI</name>
<organism evidence="2 3">
    <name type="scientific">Bacillus wiedmannii</name>
    <dbReference type="NCBI Taxonomy" id="1890302"/>
    <lineage>
        <taxon>Bacteria</taxon>
        <taxon>Bacillati</taxon>
        <taxon>Bacillota</taxon>
        <taxon>Bacilli</taxon>
        <taxon>Bacillales</taxon>
        <taxon>Bacillaceae</taxon>
        <taxon>Bacillus</taxon>
        <taxon>Bacillus cereus group</taxon>
    </lineage>
</organism>
<reference evidence="2 3" key="1">
    <citation type="journal article" date="2019" name="Environ. Microbiol.">
        <title>An active ?-lactamase is a part of an orchestrated cell wall stress resistance network of Bacillus subtilis and related rhizosphere species.</title>
        <authorList>
            <person name="Bucher T."/>
            <person name="Keren-Paz A."/>
            <person name="Hausser J."/>
            <person name="Olender T."/>
            <person name="Cytryn E."/>
            <person name="Kolodkin-Gal I."/>
        </authorList>
    </citation>
    <scope>NUCLEOTIDE SEQUENCE [LARGE SCALE GENOMIC DNA]</scope>
    <source>
        <strain evidence="2 3">I5</strain>
    </source>
</reference>
<keyword evidence="1" id="KW-0175">Coiled coil</keyword>
<gene>
    <name evidence="2" type="ORF">FC699_00185</name>
</gene>
<sequence length="134" mass="14741">MKKKTVGYLAIAGALSFGIIGGVGIPAFAATNTQAAEQSTKTAKKDLDDATKQKVKTIMDDTKKQLEELDVKLPKKEKRKDMFAGLDDQAKEKAKSILEQEKSGKLTREQAQEELTKLGVKFPEKGKRKDMLAD</sequence>
<protein>
    <submittedName>
        <fullName evidence="2">Uncharacterized protein</fullName>
    </submittedName>
</protein>
<proteinExistence type="predicted"/>